<evidence type="ECO:0000313" key="6">
    <source>
        <dbReference type="Proteomes" id="UP000006690"/>
    </source>
</evidence>
<dbReference type="Gene3D" id="1.10.260.40">
    <property type="entry name" value="lambda repressor-like DNA-binding domains"/>
    <property type="match status" value="1"/>
</dbReference>
<evidence type="ECO:0000256" key="2">
    <source>
        <dbReference type="ARBA" id="ARBA00023125"/>
    </source>
</evidence>
<gene>
    <name evidence="5" type="primary">idnR</name>
    <name evidence="5" type="ordered locus">PAJ_0582</name>
</gene>
<dbReference type="PANTHER" id="PTHR30146:SF33">
    <property type="entry name" value="TRANSCRIPTIONAL REGULATOR"/>
    <property type="match status" value="1"/>
</dbReference>
<dbReference type="PATRIC" id="fig|932677.3.peg.663"/>
<dbReference type="GO" id="GO:0000976">
    <property type="term" value="F:transcription cis-regulatory region binding"/>
    <property type="evidence" value="ECO:0007669"/>
    <property type="project" value="TreeGrafter"/>
</dbReference>
<reference evidence="6" key="1">
    <citation type="journal article" date="2012" name="Appl. Microbiol. Biotechnol.">
        <title>The complete genome sequence of Pantoea ananatis AJ13355, an organism with great biotechnological potential.</title>
        <authorList>
            <person name="Hara Y."/>
            <person name="Kadotani N."/>
            <person name="Izui H."/>
            <person name="Katashkina J.I."/>
            <person name="Kuvaeva T.M."/>
            <person name="Andreeva I.G."/>
            <person name="Golubeva L.I."/>
            <person name="Malko D.B."/>
            <person name="Makeev V.J."/>
            <person name="Mashko S.V."/>
            <person name="Kozlov Y.I."/>
        </authorList>
    </citation>
    <scope>NUCLEOTIDE SEQUENCE [LARGE SCALE GENOMIC DNA]</scope>
    <source>
        <strain evidence="6">AJ13355</strain>
    </source>
</reference>
<name>A0A0H3L1N7_PANAA</name>
<dbReference type="InterPro" id="IPR028082">
    <property type="entry name" value="Peripla_BP_I"/>
</dbReference>
<dbReference type="HOGENOM" id="CLU_037628_6_3_6"/>
<dbReference type="InterPro" id="IPR046335">
    <property type="entry name" value="LacI/GalR-like_sensor"/>
</dbReference>
<dbReference type="SMART" id="SM00354">
    <property type="entry name" value="HTH_LACI"/>
    <property type="match status" value="1"/>
</dbReference>
<dbReference type="AlphaFoldDB" id="A0A0H3L1N7"/>
<dbReference type="Pfam" id="PF13377">
    <property type="entry name" value="Peripla_BP_3"/>
    <property type="match status" value="1"/>
</dbReference>
<dbReference type="EMBL" id="AP012032">
    <property type="protein sequence ID" value="BAK10662.1"/>
    <property type="molecule type" value="Genomic_DNA"/>
</dbReference>
<dbReference type="eggNOG" id="COG1609">
    <property type="taxonomic scope" value="Bacteria"/>
</dbReference>
<dbReference type="GO" id="GO:0003700">
    <property type="term" value="F:DNA-binding transcription factor activity"/>
    <property type="evidence" value="ECO:0007669"/>
    <property type="project" value="TreeGrafter"/>
</dbReference>
<sequence length="355" mass="38200">MLRNMKNNASANTAVTVKWIAVKSSKPTHAPTLEDVARHAGLSPMTVSRVLNAPQLVRPKTAERVMEAVRVTGYIPNALAGSLASRRSKLIAVVVPQINNNMFVDTIQSLSDELGLRGYHILLSVAGYRADTEAELVATLLSRRPDGIVLTGIHHSAALKKVILNAAIPVVEIWDLTPTPLDMLVGFSHQRVGQATAEYLLEQGFRRPGLVWTSDKRAGQRKQGLCDVFSQQGIDAIPQADAALPASLASGRAGLTQLFDQGEYDVIVCSSDTLAQGAIMEAESRGLRVPEDIAVMGFGDLDFAASNRPALTTVSVDRVAIGQRAATLLADRIEQRPCAESIIDIGFHLIKRESA</sequence>
<proteinExistence type="predicted"/>
<organism evidence="5 6">
    <name type="scientific">Pantoea ananatis (strain AJ13355)</name>
    <dbReference type="NCBI Taxonomy" id="932677"/>
    <lineage>
        <taxon>Bacteria</taxon>
        <taxon>Pseudomonadati</taxon>
        <taxon>Pseudomonadota</taxon>
        <taxon>Gammaproteobacteria</taxon>
        <taxon>Enterobacterales</taxon>
        <taxon>Erwiniaceae</taxon>
        <taxon>Pantoea</taxon>
    </lineage>
</organism>
<accession>A0A0H3L1N7</accession>
<dbReference type="InterPro" id="IPR010982">
    <property type="entry name" value="Lambda_DNA-bd_dom_sf"/>
</dbReference>
<evidence type="ECO:0000256" key="3">
    <source>
        <dbReference type="ARBA" id="ARBA00023163"/>
    </source>
</evidence>
<dbReference type="CDD" id="cd01575">
    <property type="entry name" value="PBP1_GntR"/>
    <property type="match status" value="1"/>
</dbReference>
<dbReference type="Gene3D" id="3.40.50.2300">
    <property type="match status" value="2"/>
</dbReference>
<dbReference type="KEGG" id="paj:PAJ_0582"/>
<dbReference type="CDD" id="cd01392">
    <property type="entry name" value="HTH_LacI"/>
    <property type="match status" value="1"/>
</dbReference>
<dbReference type="Pfam" id="PF00356">
    <property type="entry name" value="LacI"/>
    <property type="match status" value="1"/>
</dbReference>
<dbReference type="PANTHER" id="PTHR30146">
    <property type="entry name" value="LACI-RELATED TRANSCRIPTIONAL REPRESSOR"/>
    <property type="match status" value="1"/>
</dbReference>
<dbReference type="InterPro" id="IPR000843">
    <property type="entry name" value="HTH_LacI"/>
</dbReference>
<keyword evidence="3" id="KW-0804">Transcription</keyword>
<dbReference type="PROSITE" id="PS50932">
    <property type="entry name" value="HTH_LACI_2"/>
    <property type="match status" value="1"/>
</dbReference>
<evidence type="ECO:0000259" key="4">
    <source>
        <dbReference type="PROSITE" id="PS50932"/>
    </source>
</evidence>
<keyword evidence="1" id="KW-0805">Transcription regulation</keyword>
<protein>
    <submittedName>
        <fullName evidence="5">HTH-type transcriptional regulator IdnR</fullName>
    </submittedName>
</protein>
<dbReference type="SUPFAM" id="SSF47413">
    <property type="entry name" value="lambda repressor-like DNA-binding domains"/>
    <property type="match status" value="1"/>
</dbReference>
<feature type="domain" description="HTH lacI-type" evidence="4">
    <location>
        <begin position="31"/>
        <end position="85"/>
    </location>
</feature>
<dbReference type="Proteomes" id="UP000006690">
    <property type="component" value="Chromosome"/>
</dbReference>
<keyword evidence="2" id="KW-0238">DNA-binding</keyword>
<dbReference type="SUPFAM" id="SSF53822">
    <property type="entry name" value="Periplasmic binding protein-like I"/>
    <property type="match status" value="1"/>
</dbReference>
<evidence type="ECO:0000256" key="1">
    <source>
        <dbReference type="ARBA" id="ARBA00023015"/>
    </source>
</evidence>
<evidence type="ECO:0000313" key="5">
    <source>
        <dbReference type="EMBL" id="BAK10662.1"/>
    </source>
</evidence>